<feature type="compositionally biased region" description="Low complexity" evidence="1">
    <location>
        <begin position="361"/>
        <end position="374"/>
    </location>
</feature>
<comment type="caution">
    <text evidence="3">The sequence shown here is derived from an EMBL/GenBank/DDBJ whole genome shotgun (WGS) entry which is preliminary data.</text>
</comment>
<dbReference type="OrthoDB" id="69269at2759"/>
<protein>
    <submittedName>
        <fullName evidence="3">Ddhd domain-containing protein</fullName>
    </submittedName>
</protein>
<feature type="domain" description="DDHD" evidence="2">
    <location>
        <begin position="568"/>
        <end position="770"/>
    </location>
</feature>
<feature type="compositionally biased region" description="Polar residues" evidence="1">
    <location>
        <begin position="267"/>
        <end position="287"/>
    </location>
</feature>
<gene>
    <name evidence="3" type="ORF">Malapachy_0444</name>
</gene>
<evidence type="ECO:0000313" key="4">
    <source>
        <dbReference type="Proteomes" id="UP000037751"/>
    </source>
</evidence>
<evidence type="ECO:0000313" key="3">
    <source>
        <dbReference type="EMBL" id="KOS12992.1"/>
    </source>
</evidence>
<accession>A0A0M9VN62</accession>
<feature type="region of interest" description="Disordered" evidence="1">
    <location>
        <begin position="352"/>
        <end position="391"/>
    </location>
</feature>
<keyword evidence="4" id="KW-1185">Reference proteome</keyword>
<dbReference type="Pfam" id="PF23463">
    <property type="entry name" value="WWE_2"/>
    <property type="match status" value="1"/>
</dbReference>
<dbReference type="SMART" id="SM01127">
    <property type="entry name" value="DDHD"/>
    <property type="match status" value="1"/>
</dbReference>
<dbReference type="PANTHER" id="PTHR23509:SF6">
    <property type="entry name" value="PHOSPHOLIPASE C1020.13C-RELATED"/>
    <property type="match status" value="1"/>
</dbReference>
<dbReference type="GO" id="GO:0046872">
    <property type="term" value="F:metal ion binding"/>
    <property type="evidence" value="ECO:0007669"/>
    <property type="project" value="InterPro"/>
</dbReference>
<feature type="region of interest" description="Disordered" evidence="1">
    <location>
        <begin position="685"/>
        <end position="708"/>
    </location>
</feature>
<dbReference type="InterPro" id="IPR058055">
    <property type="entry name" value="PA-PLA1"/>
</dbReference>
<evidence type="ECO:0000259" key="2">
    <source>
        <dbReference type="PROSITE" id="PS51043"/>
    </source>
</evidence>
<dbReference type="VEuPathDB" id="FungiDB:Malapachy_0444"/>
<reference evidence="3 4" key="1">
    <citation type="submission" date="2015-07" db="EMBL/GenBank/DDBJ databases">
        <title>Draft Genome Sequence of Malassezia furfur CBS1878 and Malassezia pachydermatis CBS1879.</title>
        <authorList>
            <person name="Triana S."/>
            <person name="Ohm R."/>
            <person name="Gonzalez A."/>
            <person name="DeCock H."/>
            <person name="Restrepo S."/>
            <person name="Celis A."/>
        </authorList>
    </citation>
    <scope>NUCLEOTIDE SEQUENCE [LARGE SCALE GENOMIC DNA]</scope>
    <source>
        <strain evidence="3 4">CBS 1879</strain>
    </source>
</reference>
<proteinExistence type="predicted"/>
<dbReference type="RefSeq" id="XP_017990624.1">
    <property type="nucleotide sequence ID" value="XM_018134963.1"/>
</dbReference>
<dbReference type="PROSITE" id="PS51043">
    <property type="entry name" value="DDHD"/>
    <property type="match status" value="1"/>
</dbReference>
<sequence>MNRSVGVSPPSSRSTHEEIPVVPVWFHSHGRIWVPFPESDNVALEEAWQSVKNDMPAKVQDPPMEDKSQKGWLPQSWWSYKMTETGSVLPPPPPPPVPTEKQAVPTYRILDPDEPASERRFRVPVLEDHLFDVDLSRMIMYPALWAGYDQMVVRATWFYVAGDGSTSPIQTGTVLESDILQAYEAASPWRLSERLKGTLNKTRGEEPMYFDLPSVVGGAKVQFESACTARVQLQSFGSKLLPFARETYIVRGFDHARSLSERLQTSSRLSAWQQRKQEPSDTSSSDKSPAVTVENADRVNSATDESESVAGTIGERDESDPTASPMPWVALSEAFLSKRWFLSPNLLPRAKVDAQKDDEQSSSSDEAPDMSSVDDVFDDDRGMPSTSDQPPELLFCVHGIGQKLSEDYASMHFVHDIDRLRTVMRTQMQDPDLRSMTNGGRIKLIPICWRRGMDFDPEDKHYTFQDLVSDTAVSALRLPVLKALLDIPFYFSRHHDAMEHRVLHEMNRLYRLFLQRNPTFESDGGRVSILAHSLGSMLSADILKRQPTYMPPLQGRDEKGLHRTSPHLLFNVRYFFCIGSPLSLALYLSGARLTARRDPTRTKEDHDKDITSDVVGHDGCLATEGIYNIYTSTDPVSLQLSATADAPYARMMRPVNLPRDAAHIPDALEEPRLNMGSILKRVVTERPADQGTSPEVRSAPGTPRSMPVPLEDMLRGERRFRALNPNGCIDYVLDASMGMSISQYFDMFRSHMSYWTSASLANFLLHQILLDPHARPRPRSLSSIPELILDPTTDSV</sequence>
<dbReference type="AlphaFoldDB" id="A0A0M9VN62"/>
<dbReference type="EMBL" id="LGAV01000008">
    <property type="protein sequence ID" value="KOS12992.1"/>
    <property type="molecule type" value="Genomic_DNA"/>
</dbReference>
<name>A0A0M9VN62_9BASI</name>
<dbReference type="GO" id="GO:0004620">
    <property type="term" value="F:phospholipase activity"/>
    <property type="evidence" value="ECO:0007669"/>
    <property type="project" value="TreeGrafter"/>
</dbReference>
<feature type="region of interest" description="Disordered" evidence="1">
    <location>
        <begin position="267"/>
        <end position="325"/>
    </location>
</feature>
<dbReference type="Proteomes" id="UP000037751">
    <property type="component" value="Unassembled WGS sequence"/>
</dbReference>
<dbReference type="PANTHER" id="PTHR23509">
    <property type="entry name" value="PA-PL1 PHOSPHOLIPASE FAMILY"/>
    <property type="match status" value="1"/>
</dbReference>
<dbReference type="GeneID" id="28726838"/>
<evidence type="ECO:0000256" key="1">
    <source>
        <dbReference type="SAM" id="MobiDB-lite"/>
    </source>
</evidence>
<dbReference type="GO" id="GO:0005737">
    <property type="term" value="C:cytoplasm"/>
    <property type="evidence" value="ECO:0007669"/>
    <property type="project" value="TreeGrafter"/>
</dbReference>
<dbReference type="Pfam" id="PF02862">
    <property type="entry name" value="DDHD"/>
    <property type="match status" value="2"/>
</dbReference>
<dbReference type="STRING" id="77020.A0A0M9VN62"/>
<organism evidence="3 4">
    <name type="scientific">Malassezia pachydermatis</name>
    <dbReference type="NCBI Taxonomy" id="77020"/>
    <lineage>
        <taxon>Eukaryota</taxon>
        <taxon>Fungi</taxon>
        <taxon>Dikarya</taxon>
        <taxon>Basidiomycota</taxon>
        <taxon>Ustilaginomycotina</taxon>
        <taxon>Malasseziomycetes</taxon>
        <taxon>Malasseziales</taxon>
        <taxon>Malasseziaceae</taxon>
        <taxon>Malassezia</taxon>
    </lineage>
</organism>
<dbReference type="InterPro" id="IPR004177">
    <property type="entry name" value="DDHD_dom"/>
</dbReference>
<dbReference type="InterPro" id="IPR057826">
    <property type="entry name" value="WWE_C20G8.02"/>
</dbReference>